<keyword evidence="8" id="KW-1185">Reference proteome</keyword>
<evidence type="ECO:0000313" key="8">
    <source>
        <dbReference type="Proteomes" id="UP000070444"/>
    </source>
</evidence>
<keyword evidence="3 7" id="KW-0808">Transferase</keyword>
<dbReference type="OMA" id="SWMPILG"/>
<dbReference type="CDD" id="cd02440">
    <property type="entry name" value="AdoMet_MTases"/>
    <property type="match status" value="1"/>
</dbReference>
<sequence length="177" mass="20057">MQLGFERVSQTLTYVFDNATKGDAKSVLKAFDEMSEKLWIMTIGHAKGSLIVEELSKHNPKIGVELGTYIGYSAVMFGQHFKNRGDGHYYCIEYDPIMAAVATQVIEFAGLSDYVTILRGDLQKNLKVLREQYNIQSTDFFFIDHEKELYIADFDLAESNNLISKDTLIIADNIKVP</sequence>
<gene>
    <name evidence="7" type="ORF">CONCODRAFT_55785</name>
</gene>
<reference evidence="7 8" key="1">
    <citation type="journal article" date="2015" name="Genome Biol. Evol.">
        <title>Phylogenomic analyses indicate that early fungi evolved digesting cell walls of algal ancestors of land plants.</title>
        <authorList>
            <person name="Chang Y."/>
            <person name="Wang S."/>
            <person name="Sekimoto S."/>
            <person name="Aerts A.L."/>
            <person name="Choi C."/>
            <person name="Clum A."/>
            <person name="LaButti K.M."/>
            <person name="Lindquist E.A."/>
            <person name="Yee Ngan C."/>
            <person name="Ohm R.A."/>
            <person name="Salamov A.A."/>
            <person name="Grigoriev I.V."/>
            <person name="Spatafora J.W."/>
            <person name="Berbee M.L."/>
        </authorList>
    </citation>
    <scope>NUCLEOTIDE SEQUENCE [LARGE SCALE GENOMIC DNA]</scope>
    <source>
        <strain evidence="7 8">NRRL 28638</strain>
    </source>
</reference>
<comment type="similarity">
    <text evidence="6">Belongs to the class I-like SAM-binding methyltransferase superfamily. Cation-dependent O-methyltransferase family.</text>
</comment>
<dbReference type="InterPro" id="IPR002935">
    <property type="entry name" value="SAM_O-MeTrfase"/>
</dbReference>
<evidence type="ECO:0000256" key="5">
    <source>
        <dbReference type="ARBA" id="ARBA00022939"/>
    </source>
</evidence>
<dbReference type="OrthoDB" id="186626at2759"/>
<evidence type="ECO:0000256" key="6">
    <source>
        <dbReference type="ARBA" id="ARBA00023453"/>
    </source>
</evidence>
<dbReference type="PROSITE" id="PS51682">
    <property type="entry name" value="SAM_OMT_I"/>
    <property type="match status" value="1"/>
</dbReference>
<dbReference type="Gene3D" id="3.40.50.150">
    <property type="entry name" value="Vaccinia Virus protein VP39"/>
    <property type="match status" value="1"/>
</dbReference>
<organism evidence="7 8">
    <name type="scientific">Conidiobolus coronatus (strain ATCC 28846 / CBS 209.66 / NRRL 28638)</name>
    <name type="common">Delacroixia coronata</name>
    <dbReference type="NCBI Taxonomy" id="796925"/>
    <lineage>
        <taxon>Eukaryota</taxon>
        <taxon>Fungi</taxon>
        <taxon>Fungi incertae sedis</taxon>
        <taxon>Zoopagomycota</taxon>
        <taxon>Entomophthoromycotina</taxon>
        <taxon>Entomophthoromycetes</taxon>
        <taxon>Entomophthorales</taxon>
        <taxon>Ancylistaceae</taxon>
        <taxon>Conidiobolus</taxon>
    </lineage>
</organism>
<dbReference type="Pfam" id="PF13578">
    <property type="entry name" value="Methyltransf_24"/>
    <property type="match status" value="1"/>
</dbReference>
<dbReference type="PANTHER" id="PTHR43836">
    <property type="entry name" value="CATECHOL O-METHYLTRANSFERASE 1-RELATED"/>
    <property type="match status" value="1"/>
</dbReference>
<dbReference type="GO" id="GO:0016206">
    <property type="term" value="F:catechol O-methyltransferase activity"/>
    <property type="evidence" value="ECO:0007669"/>
    <property type="project" value="UniProtKB-EC"/>
</dbReference>
<dbReference type="AlphaFoldDB" id="A0A137PD95"/>
<name>A0A137PD95_CONC2</name>
<dbReference type="SUPFAM" id="SSF53335">
    <property type="entry name" value="S-adenosyl-L-methionine-dependent methyltransferases"/>
    <property type="match status" value="1"/>
</dbReference>
<evidence type="ECO:0000256" key="1">
    <source>
        <dbReference type="ARBA" id="ARBA00012880"/>
    </source>
</evidence>
<evidence type="ECO:0000256" key="4">
    <source>
        <dbReference type="ARBA" id="ARBA00022691"/>
    </source>
</evidence>
<evidence type="ECO:0000313" key="7">
    <source>
        <dbReference type="EMBL" id="KXN72960.1"/>
    </source>
</evidence>
<dbReference type="EC" id="2.1.1.6" evidence="1"/>
<keyword evidence="5" id="KW-0128">Catecholamine metabolism</keyword>
<dbReference type="PANTHER" id="PTHR43836:SF2">
    <property type="entry name" value="CATECHOL O-METHYLTRANSFERASE 1-RELATED"/>
    <property type="match status" value="1"/>
</dbReference>
<evidence type="ECO:0000256" key="2">
    <source>
        <dbReference type="ARBA" id="ARBA00022603"/>
    </source>
</evidence>
<evidence type="ECO:0000256" key="3">
    <source>
        <dbReference type="ARBA" id="ARBA00022679"/>
    </source>
</evidence>
<dbReference type="GO" id="GO:0032259">
    <property type="term" value="P:methylation"/>
    <property type="evidence" value="ECO:0007669"/>
    <property type="project" value="UniProtKB-KW"/>
</dbReference>
<keyword evidence="2 7" id="KW-0489">Methyltransferase</keyword>
<feature type="non-terminal residue" evidence="7">
    <location>
        <position position="177"/>
    </location>
</feature>
<dbReference type="Proteomes" id="UP000070444">
    <property type="component" value="Unassembled WGS sequence"/>
</dbReference>
<protein>
    <recommendedName>
        <fullName evidence="1">catechol O-methyltransferase</fullName>
        <ecNumber evidence="1">2.1.1.6</ecNumber>
    </recommendedName>
</protein>
<proteinExistence type="inferred from homology"/>
<accession>A0A137PD95</accession>
<keyword evidence="4" id="KW-0949">S-adenosyl-L-methionine</keyword>
<dbReference type="STRING" id="796925.A0A137PD95"/>
<dbReference type="EMBL" id="KQ964443">
    <property type="protein sequence ID" value="KXN72960.1"/>
    <property type="molecule type" value="Genomic_DNA"/>
</dbReference>
<dbReference type="InterPro" id="IPR029063">
    <property type="entry name" value="SAM-dependent_MTases_sf"/>
</dbReference>
<dbReference type="GO" id="GO:0006584">
    <property type="term" value="P:catecholamine metabolic process"/>
    <property type="evidence" value="ECO:0007669"/>
    <property type="project" value="UniProtKB-KW"/>
</dbReference>